<sequence>MNLIRLTLVLLSGLLAAGTLHAQPASSPDAVINRLAESLMTTALQAVGESGSVYPFALQWHAGEDEVELLGYRGEADQAPPSDQWALALQQRLQQQAATDPTLMAAGLVRMSEVKTEQGETLPGLWALVDHRDGRPVVLFLPFLANPQGGKRVPGEVIYHAPQQGLFDAQRQAR</sequence>
<accession>A0ABV4AIH8</accession>
<name>A0ABV4AIH8_9GAMM</name>
<keyword evidence="3" id="KW-1185">Reference proteome</keyword>
<feature type="chain" id="PRO_5046161563" evidence="1">
    <location>
        <begin position="23"/>
        <end position="174"/>
    </location>
</feature>
<keyword evidence="1" id="KW-0732">Signal</keyword>
<reference evidence="2 3" key="1">
    <citation type="submission" date="2024-07" db="EMBL/GenBank/DDBJ databases">
        <authorList>
            <person name="Ren Q."/>
        </authorList>
    </citation>
    <scope>NUCLEOTIDE SEQUENCE [LARGE SCALE GENOMIC DNA]</scope>
    <source>
        <strain evidence="2 3">REN37</strain>
    </source>
</reference>
<comment type="caution">
    <text evidence="2">The sequence shown here is derived from an EMBL/GenBank/DDBJ whole genome shotgun (WGS) entry which is preliminary data.</text>
</comment>
<evidence type="ECO:0000256" key="1">
    <source>
        <dbReference type="SAM" id="SignalP"/>
    </source>
</evidence>
<evidence type="ECO:0000313" key="2">
    <source>
        <dbReference type="EMBL" id="MEY1662524.1"/>
    </source>
</evidence>
<evidence type="ECO:0000313" key="3">
    <source>
        <dbReference type="Proteomes" id="UP001562065"/>
    </source>
</evidence>
<proteinExistence type="predicted"/>
<protein>
    <submittedName>
        <fullName evidence="2">Uncharacterized protein</fullName>
    </submittedName>
</protein>
<dbReference type="RefSeq" id="WP_369455758.1">
    <property type="nucleotide sequence ID" value="NZ_JBGCUO010000001.1"/>
</dbReference>
<gene>
    <name evidence="2" type="ORF">AB5I84_10235</name>
</gene>
<dbReference type="EMBL" id="JBGCUO010000001">
    <property type="protein sequence ID" value="MEY1662524.1"/>
    <property type="molecule type" value="Genomic_DNA"/>
</dbReference>
<feature type="signal peptide" evidence="1">
    <location>
        <begin position="1"/>
        <end position="22"/>
    </location>
</feature>
<organism evidence="2 3">
    <name type="scientific">Isoalcanivorax beigongshangi</name>
    <dbReference type="NCBI Taxonomy" id="3238810"/>
    <lineage>
        <taxon>Bacteria</taxon>
        <taxon>Pseudomonadati</taxon>
        <taxon>Pseudomonadota</taxon>
        <taxon>Gammaproteobacteria</taxon>
        <taxon>Oceanospirillales</taxon>
        <taxon>Alcanivoracaceae</taxon>
        <taxon>Isoalcanivorax</taxon>
    </lineage>
</organism>
<dbReference type="Proteomes" id="UP001562065">
    <property type="component" value="Unassembled WGS sequence"/>
</dbReference>